<evidence type="ECO:0000256" key="2">
    <source>
        <dbReference type="ARBA" id="ARBA00012176"/>
    </source>
</evidence>
<dbReference type="Gene3D" id="3.40.50.10320">
    <property type="entry name" value="LmbE-like"/>
    <property type="match status" value="1"/>
</dbReference>
<dbReference type="InterPro" id="IPR008979">
    <property type="entry name" value="Galactose-bd-like_sf"/>
</dbReference>
<dbReference type="InterPro" id="IPR013783">
    <property type="entry name" value="Ig-like_fold"/>
</dbReference>
<feature type="signal peptide" evidence="3">
    <location>
        <begin position="1"/>
        <end position="20"/>
    </location>
</feature>
<dbReference type="InterPro" id="IPR003737">
    <property type="entry name" value="GlcNAc_PI_deacetylase-related"/>
</dbReference>
<dbReference type="Pfam" id="PF22352">
    <property type="entry name" value="K319L-like_PKD"/>
    <property type="match status" value="1"/>
</dbReference>
<organism evidence="5 6">
    <name type="scientific">Aspergillus lucknowensis</name>
    <dbReference type="NCBI Taxonomy" id="176173"/>
    <lineage>
        <taxon>Eukaryota</taxon>
        <taxon>Fungi</taxon>
        <taxon>Dikarya</taxon>
        <taxon>Ascomycota</taxon>
        <taxon>Pezizomycotina</taxon>
        <taxon>Eurotiomycetes</taxon>
        <taxon>Eurotiomycetidae</taxon>
        <taxon>Eurotiales</taxon>
        <taxon>Aspergillaceae</taxon>
        <taxon>Aspergillus</taxon>
        <taxon>Aspergillus subgen. Nidulantes</taxon>
    </lineage>
</organism>
<dbReference type="Pfam" id="PF02585">
    <property type="entry name" value="PIG-L"/>
    <property type="match status" value="1"/>
</dbReference>
<dbReference type="GeneID" id="98147849"/>
<dbReference type="PANTHER" id="PTHR12993">
    <property type="entry name" value="N-ACETYLGLUCOSAMINYL-PHOSPHATIDYLINOSITOL DE-N-ACETYLASE-RELATED"/>
    <property type="match status" value="1"/>
</dbReference>
<evidence type="ECO:0000313" key="5">
    <source>
        <dbReference type="EMBL" id="KAL2868158.1"/>
    </source>
</evidence>
<evidence type="ECO:0000256" key="1">
    <source>
        <dbReference type="ARBA" id="ARBA00006066"/>
    </source>
</evidence>
<dbReference type="Gene3D" id="2.60.40.10">
    <property type="entry name" value="Immunoglobulins"/>
    <property type="match status" value="1"/>
</dbReference>
<dbReference type="SUPFAM" id="SSF49785">
    <property type="entry name" value="Galactose-binding domain-like"/>
    <property type="match status" value="1"/>
</dbReference>
<dbReference type="EC" id="3.5.1.89" evidence="2"/>
<gene>
    <name evidence="5" type="ORF">BJX67DRAFT_380358</name>
</gene>
<dbReference type="InterPro" id="IPR024078">
    <property type="entry name" value="LmbE-like_dom_sf"/>
</dbReference>
<dbReference type="Gene3D" id="2.60.120.260">
    <property type="entry name" value="Galactose-binding domain-like"/>
    <property type="match status" value="1"/>
</dbReference>
<dbReference type="InterPro" id="IPR055826">
    <property type="entry name" value="DUF7402"/>
</dbReference>
<evidence type="ECO:0000259" key="4">
    <source>
        <dbReference type="Pfam" id="PF24135"/>
    </source>
</evidence>
<name>A0ABR4LUD1_9EURO</name>
<keyword evidence="6" id="KW-1185">Reference proteome</keyword>
<proteinExistence type="inferred from homology"/>
<reference evidence="5 6" key="1">
    <citation type="submission" date="2024-07" db="EMBL/GenBank/DDBJ databases">
        <title>Section-level genome sequencing and comparative genomics of Aspergillus sections Usti and Cavernicolus.</title>
        <authorList>
            <consortium name="Lawrence Berkeley National Laboratory"/>
            <person name="Nybo J.L."/>
            <person name="Vesth T.C."/>
            <person name="Theobald S."/>
            <person name="Frisvad J.C."/>
            <person name="Larsen T.O."/>
            <person name="Kjaerboelling I."/>
            <person name="Rothschild-Mancinelli K."/>
            <person name="Lyhne E.K."/>
            <person name="Kogle M.E."/>
            <person name="Barry K."/>
            <person name="Clum A."/>
            <person name="Na H."/>
            <person name="Ledsgaard L."/>
            <person name="Lin J."/>
            <person name="Lipzen A."/>
            <person name="Kuo A."/>
            <person name="Riley R."/>
            <person name="Mondo S."/>
            <person name="Labutti K."/>
            <person name="Haridas S."/>
            <person name="Pangalinan J."/>
            <person name="Salamov A.A."/>
            <person name="Simmons B.A."/>
            <person name="Magnuson J.K."/>
            <person name="Chen J."/>
            <person name="Drula E."/>
            <person name="Henrissat B."/>
            <person name="Wiebenga A."/>
            <person name="Lubbers R.J."/>
            <person name="Gomes A.C."/>
            <person name="Macurrencykelacurrency M.R."/>
            <person name="Stajich J."/>
            <person name="Grigoriev I.V."/>
            <person name="Mortensen U.H."/>
            <person name="De Vries R.P."/>
            <person name="Baker S.E."/>
            <person name="Andersen M.R."/>
        </authorList>
    </citation>
    <scope>NUCLEOTIDE SEQUENCE [LARGE SCALE GENOMIC DNA]</scope>
    <source>
        <strain evidence="5 6">CBS 449.75</strain>
    </source>
</reference>
<comment type="similarity">
    <text evidence="1">Belongs to the PIGL family.</text>
</comment>
<evidence type="ECO:0000256" key="3">
    <source>
        <dbReference type="SAM" id="SignalP"/>
    </source>
</evidence>
<dbReference type="SUPFAM" id="SSF102588">
    <property type="entry name" value="LmbE-like"/>
    <property type="match status" value="1"/>
</dbReference>
<protein>
    <recommendedName>
        <fullName evidence="2">N-acetylglucosaminylphosphatidylinositol deacetylase</fullName>
        <ecNumber evidence="2">3.5.1.89</ecNumber>
    </recommendedName>
</protein>
<dbReference type="Proteomes" id="UP001610432">
    <property type="component" value="Unassembled WGS sequence"/>
</dbReference>
<evidence type="ECO:0000313" key="6">
    <source>
        <dbReference type="Proteomes" id="UP001610432"/>
    </source>
</evidence>
<feature type="domain" description="DUF7402" evidence="4">
    <location>
        <begin position="370"/>
        <end position="504"/>
    </location>
</feature>
<feature type="chain" id="PRO_5047444230" description="N-acetylglucosaminylphosphatidylinositol deacetylase" evidence="3">
    <location>
        <begin position="21"/>
        <end position="510"/>
    </location>
</feature>
<dbReference type="RefSeq" id="XP_070887137.1">
    <property type="nucleotide sequence ID" value="XM_071032777.1"/>
</dbReference>
<comment type="caution">
    <text evidence="5">The sequence shown here is derived from an EMBL/GenBank/DDBJ whole genome shotgun (WGS) entry which is preliminary data.</text>
</comment>
<sequence>MKLRTILSALLSLHATPSPGQILNIVPHQDDDLLFLSPDLLHNIQTGHAVRTVFITAGDSGRGSSYWQDREKGSQAAYALMSDAPDSWSAEDAGIPGHEAPLFTLNQNPNISLVFLRLPDGNLQGQGFEVTGSESLRKLWEGGVSSIHTVSGSGSYTRDELVNALGHLIAGFRPERLNTLDFIHSYGDGDHSDHHSTAFFAKAALEAYENSPVLTGYMGYPAINKTANVFGADLLEKQLAFYAYARSDPNVCNSGLACQSNEYYSWWLGCEYRLDGGPVSNAGSAQVAGLKSIVTLDGTQSLDPNNMTLAYEWTQVGGLPVDLVNSETSRPFFTTPDEPGTLVFELVVRNGKTSSSPAVVVVTTVRHPENIALKARVTASSANVGSRQTPEKVIDARTGGFPADHTNEWATAGGQSGSWLSLSWESPQLVSRIVLYDRPNLDDQITGGTVEFDDGSRIEFGELDNYGTGKSLDVEDRVVRNVTVVVTAVSPSTLNVGLSEVQIFGASASS</sequence>
<keyword evidence="3" id="KW-0732">Signal</keyword>
<accession>A0ABR4LUD1</accession>
<dbReference type="EMBL" id="JBFXLQ010000015">
    <property type="protein sequence ID" value="KAL2868158.1"/>
    <property type="molecule type" value="Genomic_DNA"/>
</dbReference>
<dbReference type="PANTHER" id="PTHR12993:SF23">
    <property type="entry name" value="N-ACETYLGLUCOSAMINYLPHOSPHATIDYLINOSITOL DEACETYLASE"/>
    <property type="match status" value="1"/>
</dbReference>
<dbReference type="Pfam" id="PF24135">
    <property type="entry name" value="DUF7402"/>
    <property type="match status" value="1"/>
</dbReference>